<dbReference type="InterPro" id="IPR029044">
    <property type="entry name" value="Nucleotide-diphossugar_trans"/>
</dbReference>
<dbReference type="CDD" id="cd04187">
    <property type="entry name" value="DPM1_like_bac"/>
    <property type="match status" value="1"/>
</dbReference>
<keyword evidence="4" id="KW-0808">Transferase</keyword>
<organism evidence="4 5">
    <name type="scientific">Blastococcus carthaginiensis</name>
    <dbReference type="NCBI Taxonomy" id="3050034"/>
    <lineage>
        <taxon>Bacteria</taxon>
        <taxon>Bacillati</taxon>
        <taxon>Actinomycetota</taxon>
        <taxon>Actinomycetes</taxon>
        <taxon>Geodermatophilales</taxon>
        <taxon>Geodermatophilaceae</taxon>
        <taxon>Blastococcus</taxon>
    </lineage>
</organism>
<dbReference type="InterPro" id="IPR001173">
    <property type="entry name" value="Glyco_trans_2-like"/>
</dbReference>
<keyword evidence="2" id="KW-0472">Membrane</keyword>
<feature type="domain" description="Glycosyltransferase 2-like" evidence="3">
    <location>
        <begin position="4"/>
        <end position="166"/>
    </location>
</feature>
<accession>A0ABT9IB40</accession>
<keyword evidence="5" id="KW-1185">Reference proteome</keyword>
<dbReference type="Gene3D" id="3.90.550.10">
    <property type="entry name" value="Spore Coat Polysaccharide Biosynthesis Protein SpsA, Chain A"/>
    <property type="match status" value="1"/>
</dbReference>
<dbReference type="Pfam" id="PF00535">
    <property type="entry name" value="Glycos_transf_2"/>
    <property type="match status" value="1"/>
</dbReference>
<dbReference type="Proteomes" id="UP001233673">
    <property type="component" value="Unassembled WGS sequence"/>
</dbReference>
<reference evidence="5" key="1">
    <citation type="submission" date="2023-05" db="EMBL/GenBank/DDBJ databases">
        <title>Draft genome of Pseudofrankia sp. BMG5.37.</title>
        <authorList>
            <person name="Gtari M."/>
            <person name="Ghodhbane F."/>
            <person name="Sbissi I."/>
        </authorList>
    </citation>
    <scope>NUCLEOTIDE SEQUENCE [LARGE SCALE GENOMIC DNA]</scope>
    <source>
        <strain evidence="5">BMG 814</strain>
    </source>
</reference>
<dbReference type="RefSeq" id="WP_305999451.1">
    <property type="nucleotide sequence ID" value="NZ_JASNFN010000009.1"/>
</dbReference>
<dbReference type="GO" id="GO:0016757">
    <property type="term" value="F:glycosyltransferase activity"/>
    <property type="evidence" value="ECO:0007669"/>
    <property type="project" value="UniProtKB-KW"/>
</dbReference>
<protein>
    <submittedName>
        <fullName evidence="4">Glycosyltransferase family 2 protein</fullName>
        <ecNumber evidence="4">2.4.-.-</ecNumber>
    </submittedName>
</protein>
<gene>
    <name evidence="4" type="ORF">QOZ88_09035</name>
</gene>
<comment type="similarity">
    <text evidence="1">Belongs to the glycosyltransferase 2 family.</text>
</comment>
<dbReference type="InterPro" id="IPR050256">
    <property type="entry name" value="Glycosyltransferase_2"/>
</dbReference>
<proteinExistence type="inferred from homology"/>
<feature type="transmembrane region" description="Helical" evidence="2">
    <location>
        <begin position="264"/>
        <end position="286"/>
    </location>
</feature>
<sequence>MLLSVVVPCHDEERVLPELVAQVTAVMEDIPADLEFVLVDDGSRDRTTEVMQELHSRDPRVRYVSLSRNFGKESAMLAGLAYARGDAVVIMDADLQHPPRLIRQMLELLQQGNDQVVARRTRDGDAFGRSMLARLYYRLVNALVEVRIEDGVGDFRLLSRRAVDALLQLGEYNRFSKGLFAWIGFPTATIDYRNEARFGGDASRWTLRRLLNYGIDGIMSFNNAPLRLAIYVGLVVTTLAFGYAGYLVVAAVVGGIVVPGYVTLVAAVIGLGGLQLLFLGVIGEYVGRIYYESKHRPHFLVAAASDELPAAARRAPTRRNTVLVGNWVAPDVQADAEEGYVRPPVPADRRPAR</sequence>
<keyword evidence="2" id="KW-1133">Transmembrane helix</keyword>
<dbReference type="EC" id="2.4.-.-" evidence="4"/>
<evidence type="ECO:0000259" key="3">
    <source>
        <dbReference type="Pfam" id="PF00535"/>
    </source>
</evidence>
<keyword evidence="2" id="KW-0812">Transmembrane</keyword>
<comment type="caution">
    <text evidence="4">The sequence shown here is derived from an EMBL/GenBank/DDBJ whole genome shotgun (WGS) entry which is preliminary data.</text>
</comment>
<name>A0ABT9IB40_9ACTN</name>
<keyword evidence="4" id="KW-0328">Glycosyltransferase</keyword>
<evidence type="ECO:0000313" key="4">
    <source>
        <dbReference type="EMBL" id="MDP5182783.1"/>
    </source>
</evidence>
<feature type="transmembrane region" description="Helical" evidence="2">
    <location>
        <begin position="228"/>
        <end position="258"/>
    </location>
</feature>
<dbReference type="EMBL" id="JASNFN010000009">
    <property type="protein sequence ID" value="MDP5182783.1"/>
    <property type="molecule type" value="Genomic_DNA"/>
</dbReference>
<dbReference type="PANTHER" id="PTHR48090">
    <property type="entry name" value="UNDECAPRENYL-PHOSPHATE 4-DEOXY-4-FORMAMIDO-L-ARABINOSE TRANSFERASE-RELATED"/>
    <property type="match status" value="1"/>
</dbReference>
<evidence type="ECO:0000256" key="1">
    <source>
        <dbReference type="ARBA" id="ARBA00006739"/>
    </source>
</evidence>
<evidence type="ECO:0000313" key="5">
    <source>
        <dbReference type="Proteomes" id="UP001233673"/>
    </source>
</evidence>
<evidence type="ECO:0000256" key="2">
    <source>
        <dbReference type="SAM" id="Phobius"/>
    </source>
</evidence>
<dbReference type="PANTHER" id="PTHR48090:SF8">
    <property type="entry name" value="GLYCOSYLTRANSFERASE CSBB-RELATED"/>
    <property type="match status" value="1"/>
</dbReference>
<dbReference type="SUPFAM" id="SSF53448">
    <property type="entry name" value="Nucleotide-diphospho-sugar transferases"/>
    <property type="match status" value="1"/>
</dbReference>